<organism evidence="2 3">
    <name type="scientific">Actinomadura yumaensis</name>
    <dbReference type="NCBI Taxonomy" id="111807"/>
    <lineage>
        <taxon>Bacteria</taxon>
        <taxon>Bacillati</taxon>
        <taxon>Actinomycetota</taxon>
        <taxon>Actinomycetes</taxon>
        <taxon>Streptosporangiales</taxon>
        <taxon>Thermomonosporaceae</taxon>
        <taxon>Actinomadura</taxon>
    </lineage>
</organism>
<proteinExistence type="predicted"/>
<dbReference type="Proteomes" id="UP001596380">
    <property type="component" value="Unassembled WGS sequence"/>
</dbReference>
<dbReference type="PANTHER" id="PTHR23523:SF2">
    <property type="entry name" value="2-NITROIMIDAZOLE TRANSPORTER"/>
    <property type="match status" value="1"/>
</dbReference>
<dbReference type="Gene3D" id="1.20.1250.20">
    <property type="entry name" value="MFS general substrate transporter like domains"/>
    <property type="match status" value="2"/>
</dbReference>
<feature type="transmembrane region" description="Helical" evidence="1">
    <location>
        <begin position="103"/>
        <end position="124"/>
    </location>
</feature>
<keyword evidence="1" id="KW-1133">Transmembrane helix</keyword>
<name>A0ABW2CH74_9ACTN</name>
<keyword evidence="1" id="KW-0812">Transmembrane</keyword>
<keyword evidence="3" id="KW-1185">Reference proteome</keyword>
<gene>
    <name evidence="2" type="ORF">ACFQKB_11365</name>
</gene>
<feature type="transmembrane region" description="Helical" evidence="1">
    <location>
        <begin position="136"/>
        <end position="161"/>
    </location>
</feature>
<feature type="transmembrane region" description="Helical" evidence="1">
    <location>
        <begin position="339"/>
        <end position="361"/>
    </location>
</feature>
<feature type="transmembrane region" description="Helical" evidence="1">
    <location>
        <begin position="279"/>
        <end position="299"/>
    </location>
</feature>
<comment type="caution">
    <text evidence="2">The sequence shown here is derived from an EMBL/GenBank/DDBJ whole genome shotgun (WGS) entry which is preliminary data.</text>
</comment>
<dbReference type="CDD" id="cd17339">
    <property type="entry name" value="MFS_NIMT_CynX_like"/>
    <property type="match status" value="1"/>
</dbReference>
<evidence type="ECO:0000313" key="3">
    <source>
        <dbReference type="Proteomes" id="UP001596380"/>
    </source>
</evidence>
<evidence type="ECO:0000256" key="1">
    <source>
        <dbReference type="SAM" id="Phobius"/>
    </source>
</evidence>
<feature type="transmembrane region" description="Helical" evidence="1">
    <location>
        <begin position="167"/>
        <end position="188"/>
    </location>
</feature>
<dbReference type="InterPro" id="IPR052524">
    <property type="entry name" value="MFS_Cyanate_Porter"/>
</dbReference>
<feature type="transmembrane region" description="Helical" evidence="1">
    <location>
        <begin position="79"/>
        <end position="97"/>
    </location>
</feature>
<dbReference type="EMBL" id="JBHSXS010000005">
    <property type="protein sequence ID" value="MFC6880359.1"/>
    <property type="molecule type" value="Genomic_DNA"/>
</dbReference>
<accession>A0ABW2CH74</accession>
<feature type="transmembrane region" description="Helical" evidence="1">
    <location>
        <begin position="305"/>
        <end position="327"/>
    </location>
</feature>
<dbReference type="PANTHER" id="PTHR23523">
    <property type="match status" value="1"/>
</dbReference>
<protein>
    <submittedName>
        <fullName evidence="2">CynX/NimT family MFS transporter</fullName>
    </submittedName>
</protein>
<feature type="transmembrane region" description="Helical" evidence="1">
    <location>
        <begin position="209"/>
        <end position="232"/>
    </location>
</feature>
<dbReference type="SUPFAM" id="SSF103473">
    <property type="entry name" value="MFS general substrate transporter"/>
    <property type="match status" value="1"/>
</dbReference>
<keyword evidence="1" id="KW-0472">Membrane</keyword>
<feature type="transmembrane region" description="Helical" evidence="1">
    <location>
        <begin position="252"/>
        <end position="272"/>
    </location>
</feature>
<reference evidence="3" key="1">
    <citation type="journal article" date="2019" name="Int. J. Syst. Evol. Microbiol.">
        <title>The Global Catalogue of Microorganisms (GCM) 10K type strain sequencing project: providing services to taxonomists for standard genome sequencing and annotation.</title>
        <authorList>
            <consortium name="The Broad Institute Genomics Platform"/>
            <consortium name="The Broad Institute Genome Sequencing Center for Infectious Disease"/>
            <person name="Wu L."/>
            <person name="Ma J."/>
        </authorList>
    </citation>
    <scope>NUCLEOTIDE SEQUENCE [LARGE SCALE GENOMIC DNA]</scope>
    <source>
        <strain evidence="3">JCM 3369</strain>
    </source>
</reference>
<dbReference type="Pfam" id="PF07690">
    <property type="entry name" value="MFS_1"/>
    <property type="match status" value="1"/>
</dbReference>
<sequence length="404" mass="41723">MPATRPPAPGRKTLGAVAIGVALVAFNLRPPITAVSPLLDRIQDQEGFSSTAASLLVTLPLICFVLLSTSAPAIGRRLGIEHAISLSLLVVLLGFGVRLIPATAFLFLGTAVIGLGVTFGNVLLPAAIKRDHPSRVGLLTGLYTMSLYVGAAAAAGFTLPLQHGTHLGWRATLGLWAVPLLVGMLGWLPQLRARTTDLAAPRPRAPRGLWRVPLAWAVALSFAMPTVLFYTLSAWLPTILGDAGMSDSRAGAMLSVANLSAIPFALAMPILASRTRRQVWCLAIGGALLALGLAGLLAAPTTLTAAWMLLCGAGLGTGTGLGYAIPLLRSRDAQTTAELSAFSQTIGYLLSALGPLAAGALHDVTHGWTIALTVLTLLAAIQIAAAVPAGQDTYITDTRGTLPG</sequence>
<dbReference type="InterPro" id="IPR036259">
    <property type="entry name" value="MFS_trans_sf"/>
</dbReference>
<feature type="transmembrane region" description="Helical" evidence="1">
    <location>
        <begin position="367"/>
        <end position="389"/>
    </location>
</feature>
<feature type="transmembrane region" description="Helical" evidence="1">
    <location>
        <begin position="48"/>
        <end position="67"/>
    </location>
</feature>
<dbReference type="InterPro" id="IPR011701">
    <property type="entry name" value="MFS"/>
</dbReference>
<evidence type="ECO:0000313" key="2">
    <source>
        <dbReference type="EMBL" id="MFC6880359.1"/>
    </source>
</evidence>
<feature type="transmembrane region" description="Helical" evidence="1">
    <location>
        <begin position="12"/>
        <end position="28"/>
    </location>
</feature>
<dbReference type="RefSeq" id="WP_241682888.1">
    <property type="nucleotide sequence ID" value="NZ_JBHSXS010000005.1"/>
</dbReference>